<comment type="caution">
    <text evidence="3">The sequence shown here is derived from an EMBL/GenBank/DDBJ whole genome shotgun (WGS) entry which is preliminary data.</text>
</comment>
<dbReference type="Gene3D" id="3.40.50.720">
    <property type="entry name" value="NAD(P)-binding Rossmann-like Domain"/>
    <property type="match status" value="1"/>
</dbReference>
<reference evidence="3 4" key="1">
    <citation type="journal article" date="2019" name="Int. J. Syst. Evol. Microbiol.">
        <title>The Global Catalogue of Microorganisms (GCM) 10K type strain sequencing project: providing services to taxonomists for standard genome sequencing and annotation.</title>
        <authorList>
            <consortium name="The Broad Institute Genomics Platform"/>
            <consortium name="The Broad Institute Genome Sequencing Center for Infectious Disease"/>
            <person name="Wu L."/>
            <person name="Ma J."/>
        </authorList>
    </citation>
    <scope>NUCLEOTIDE SEQUENCE [LARGE SCALE GENOMIC DNA]</scope>
    <source>
        <strain evidence="3 4">JCM 16112</strain>
    </source>
</reference>
<sequence>MKELQLIIQAYDQAKSENQKVALATVVKVDGSAYRRPGARMLVTEEGKLTGAISGGCLEGDALRKAQAVIFQQKSMLVTYDTTDEDDQKFGVGLGCNGIIHVLIEPIDFEDSQNPVELIKTAFADRDAGLLLTIFSVKNSKSEQIGTVILEKGGRRLGNWEKRIADPELKALLEKEIAGFDSIGIIKSYPDQDDISVFFEVLKPAIRVLLFGAGNDTQPLARMAEILGFELVLIDGRKNLATPTRFPFAKQIIHGTAEEVISQLETDGHTVALLMTHNFEYEAIVLEKLSSCMIPYIGILGPKRKTEKLIQRLETREIHISSENIFAPMGLDIGAEGSEEIALAILAEVKAVLAKKPATFLRDKNGPIHEQNQ</sequence>
<dbReference type="InterPro" id="IPR003777">
    <property type="entry name" value="XdhC_CoxI"/>
</dbReference>
<feature type="domain" description="XdhC- CoxI" evidence="1">
    <location>
        <begin position="16"/>
        <end position="81"/>
    </location>
</feature>
<protein>
    <submittedName>
        <fullName evidence="3">XdhC family protein</fullName>
    </submittedName>
</protein>
<accession>A0ABN1MV04</accession>
<evidence type="ECO:0000259" key="1">
    <source>
        <dbReference type="Pfam" id="PF02625"/>
    </source>
</evidence>
<dbReference type="Pfam" id="PF02625">
    <property type="entry name" value="XdhC_CoxI"/>
    <property type="match status" value="1"/>
</dbReference>
<organism evidence="3 4">
    <name type="scientific">Algoriphagus jejuensis</name>
    <dbReference type="NCBI Taxonomy" id="419934"/>
    <lineage>
        <taxon>Bacteria</taxon>
        <taxon>Pseudomonadati</taxon>
        <taxon>Bacteroidota</taxon>
        <taxon>Cytophagia</taxon>
        <taxon>Cytophagales</taxon>
        <taxon>Cyclobacteriaceae</taxon>
        <taxon>Algoriphagus</taxon>
    </lineage>
</organism>
<evidence type="ECO:0000259" key="2">
    <source>
        <dbReference type="Pfam" id="PF13478"/>
    </source>
</evidence>
<dbReference type="Proteomes" id="UP001500469">
    <property type="component" value="Unassembled WGS sequence"/>
</dbReference>
<dbReference type="InterPro" id="IPR027051">
    <property type="entry name" value="XdhC_Rossmann_dom"/>
</dbReference>
<name>A0ABN1MV04_9BACT</name>
<dbReference type="InterPro" id="IPR052698">
    <property type="entry name" value="MoCofactor_Util/Proc"/>
</dbReference>
<feature type="domain" description="XdhC Rossmann" evidence="2">
    <location>
        <begin position="208"/>
        <end position="349"/>
    </location>
</feature>
<dbReference type="PANTHER" id="PTHR30388:SF6">
    <property type="entry name" value="XANTHINE DEHYDROGENASE SUBUNIT A-RELATED"/>
    <property type="match status" value="1"/>
</dbReference>
<evidence type="ECO:0000313" key="3">
    <source>
        <dbReference type="EMBL" id="GAA0877213.1"/>
    </source>
</evidence>
<keyword evidence="4" id="KW-1185">Reference proteome</keyword>
<dbReference type="PANTHER" id="PTHR30388">
    <property type="entry name" value="ALDEHYDE OXIDOREDUCTASE MOLYBDENUM COFACTOR ASSEMBLY PROTEIN"/>
    <property type="match status" value="1"/>
</dbReference>
<dbReference type="RefSeq" id="WP_343847910.1">
    <property type="nucleotide sequence ID" value="NZ_BAAAFI010000001.1"/>
</dbReference>
<dbReference type="Pfam" id="PF13478">
    <property type="entry name" value="XdhC_C"/>
    <property type="match status" value="1"/>
</dbReference>
<gene>
    <name evidence="3" type="ORF">GCM10009119_01810</name>
</gene>
<dbReference type="EMBL" id="BAAAFI010000001">
    <property type="protein sequence ID" value="GAA0877213.1"/>
    <property type="molecule type" value="Genomic_DNA"/>
</dbReference>
<proteinExistence type="predicted"/>
<evidence type="ECO:0000313" key="4">
    <source>
        <dbReference type="Proteomes" id="UP001500469"/>
    </source>
</evidence>